<evidence type="ECO:0000313" key="6">
    <source>
        <dbReference type="EMBL" id="APR03034.1"/>
    </source>
</evidence>
<dbReference type="KEGG" id="tcl:Tchl_0158"/>
<dbReference type="EMBL" id="CP018839">
    <property type="protein sequence ID" value="APR03034.1"/>
    <property type="molecule type" value="Genomic_DNA"/>
</dbReference>
<dbReference type="PRINTS" id="PR00607">
    <property type="entry name" value="CYTCHROMECIE"/>
</dbReference>
<dbReference type="Proteomes" id="UP000185739">
    <property type="component" value="Chromosome"/>
</dbReference>
<dbReference type="PROSITE" id="PS51007">
    <property type="entry name" value="CYTC"/>
    <property type="match status" value="1"/>
</dbReference>
<dbReference type="InterPro" id="IPR009056">
    <property type="entry name" value="Cyt_c-like_dom"/>
</dbReference>
<dbReference type="SUPFAM" id="SSF46626">
    <property type="entry name" value="Cytochrome c"/>
    <property type="match status" value="1"/>
</dbReference>
<dbReference type="GO" id="GO:0020037">
    <property type="term" value="F:heme binding"/>
    <property type="evidence" value="ECO:0007669"/>
    <property type="project" value="InterPro"/>
</dbReference>
<dbReference type="Gene3D" id="1.10.760.10">
    <property type="entry name" value="Cytochrome c-like domain"/>
    <property type="match status" value="1"/>
</dbReference>
<keyword evidence="7" id="KW-1185">Reference proteome</keyword>
<dbReference type="Pfam" id="PF13442">
    <property type="entry name" value="Cytochrome_CBB3"/>
    <property type="match status" value="1"/>
</dbReference>
<dbReference type="InterPro" id="IPR002323">
    <property type="entry name" value="Cyt_CIE"/>
</dbReference>
<dbReference type="PANTHER" id="PTHR40942:SF4">
    <property type="entry name" value="CYTOCHROME C5"/>
    <property type="match status" value="1"/>
</dbReference>
<keyword evidence="3" id="KW-0479">Metal-binding</keyword>
<evidence type="ECO:0000256" key="1">
    <source>
        <dbReference type="ARBA" id="ARBA00022448"/>
    </source>
</evidence>
<evidence type="ECO:0000256" key="3">
    <source>
        <dbReference type="ARBA" id="ARBA00022723"/>
    </source>
</evidence>
<keyword evidence="2" id="KW-0349">Heme</keyword>
<evidence type="ECO:0000256" key="2">
    <source>
        <dbReference type="ARBA" id="ARBA00022617"/>
    </source>
</evidence>
<dbReference type="InterPro" id="IPR036909">
    <property type="entry name" value="Cyt_c-like_dom_sf"/>
</dbReference>
<keyword evidence="5" id="KW-0408">Iron</keyword>
<proteinExistence type="predicted"/>
<keyword evidence="1" id="KW-0813">Transport</keyword>
<dbReference type="PANTHER" id="PTHR40942">
    <property type="match status" value="1"/>
</dbReference>
<protein>
    <submittedName>
        <fullName evidence="6">Cytochrome c5</fullName>
    </submittedName>
</protein>
<sequence length="153" mass="15525">MPKPHAPRPNRRPARLALPLAAVAAAAVLTACGKPDAIDPELSASLIQPVARLEVQAVTVAPGNRTGEQIYTSLCTACHDTGAAAAPRAGNADEWKPRLALGLDGLTASAIAGKGAMPPRGGGSDLTDTEVKRAVAYLANTAGAGYTEPPVEQ</sequence>
<reference evidence="6 7" key="1">
    <citation type="submission" date="2016-12" db="EMBL/GenBank/DDBJ databases">
        <title>Complete genome sequence of Thauera chlorobenzoica, a Betaproteobacterium degrading haloaromatics anaerobically to CO2 and halides.</title>
        <authorList>
            <person name="Goris T."/>
            <person name="Mergelsberg M."/>
            <person name="Boll M."/>
        </authorList>
    </citation>
    <scope>NUCLEOTIDE SEQUENCE [LARGE SCALE GENOMIC DNA]</scope>
    <source>
        <strain evidence="6 7">3CB1</strain>
    </source>
</reference>
<evidence type="ECO:0000313" key="7">
    <source>
        <dbReference type="Proteomes" id="UP000185739"/>
    </source>
</evidence>
<organism evidence="6 7">
    <name type="scientific">Thauera chlorobenzoica</name>
    <dbReference type="NCBI Taxonomy" id="96773"/>
    <lineage>
        <taxon>Bacteria</taxon>
        <taxon>Pseudomonadati</taxon>
        <taxon>Pseudomonadota</taxon>
        <taxon>Betaproteobacteria</taxon>
        <taxon>Rhodocyclales</taxon>
        <taxon>Zoogloeaceae</taxon>
        <taxon>Thauera</taxon>
    </lineage>
</organism>
<evidence type="ECO:0000256" key="4">
    <source>
        <dbReference type="ARBA" id="ARBA00022982"/>
    </source>
</evidence>
<name>A0A1H5YMJ7_9RHOO</name>
<keyword evidence="4" id="KW-0249">Electron transport</keyword>
<dbReference type="GO" id="GO:0005506">
    <property type="term" value="F:iron ion binding"/>
    <property type="evidence" value="ECO:0007669"/>
    <property type="project" value="InterPro"/>
</dbReference>
<dbReference type="OrthoDB" id="9814708at2"/>
<gene>
    <name evidence="6" type="ORF">Tchl_0158</name>
</gene>
<dbReference type="STRING" id="96773.Tchl_0158"/>
<evidence type="ECO:0000256" key="5">
    <source>
        <dbReference type="ARBA" id="ARBA00023004"/>
    </source>
</evidence>
<dbReference type="GO" id="GO:0009055">
    <property type="term" value="F:electron transfer activity"/>
    <property type="evidence" value="ECO:0007669"/>
    <property type="project" value="InterPro"/>
</dbReference>
<dbReference type="AlphaFoldDB" id="A0A1H5YMJ7"/>
<dbReference type="RefSeq" id="WP_075146720.1">
    <property type="nucleotide sequence ID" value="NZ_CP018839.1"/>
</dbReference>
<dbReference type="PROSITE" id="PS51257">
    <property type="entry name" value="PROKAR_LIPOPROTEIN"/>
    <property type="match status" value="1"/>
</dbReference>
<accession>A0A1H5YMJ7</accession>